<dbReference type="GO" id="GO:0004180">
    <property type="term" value="F:carboxypeptidase activity"/>
    <property type="evidence" value="ECO:0007669"/>
    <property type="project" value="UniProtKB-KW"/>
</dbReference>
<evidence type="ECO:0000256" key="6">
    <source>
        <dbReference type="ARBA" id="ARBA00023237"/>
    </source>
</evidence>
<evidence type="ECO:0000256" key="3">
    <source>
        <dbReference type="ARBA" id="ARBA00022452"/>
    </source>
</evidence>
<proteinExistence type="predicted"/>
<keyword evidence="4" id="KW-0812">Transmembrane</keyword>
<accession>A0A1H5S1Z7</accession>
<name>A0A1H5S1Z7_9BACT</name>
<gene>
    <name evidence="9" type="ORF">SAMN05421819_0045</name>
</gene>
<keyword evidence="10" id="KW-1185">Reference proteome</keyword>
<evidence type="ECO:0000256" key="4">
    <source>
        <dbReference type="ARBA" id="ARBA00022692"/>
    </source>
</evidence>
<evidence type="ECO:0000256" key="2">
    <source>
        <dbReference type="ARBA" id="ARBA00022448"/>
    </source>
</evidence>
<evidence type="ECO:0000313" key="9">
    <source>
        <dbReference type="EMBL" id="SEF44609.1"/>
    </source>
</evidence>
<feature type="domain" description="TonB-dependent transporter Oar-like beta-barrel" evidence="8">
    <location>
        <begin position="264"/>
        <end position="1213"/>
    </location>
</feature>
<keyword evidence="9" id="KW-0645">Protease</keyword>
<dbReference type="InterPro" id="IPR057601">
    <property type="entry name" value="Oar-like_b-barrel"/>
</dbReference>
<organism evidence="9 10">
    <name type="scientific">Bryocella elongata</name>
    <dbReference type="NCBI Taxonomy" id="863522"/>
    <lineage>
        <taxon>Bacteria</taxon>
        <taxon>Pseudomonadati</taxon>
        <taxon>Acidobacteriota</taxon>
        <taxon>Terriglobia</taxon>
        <taxon>Terriglobales</taxon>
        <taxon>Acidobacteriaceae</taxon>
        <taxon>Bryocella</taxon>
    </lineage>
</organism>
<keyword evidence="3" id="KW-1134">Transmembrane beta strand</keyword>
<evidence type="ECO:0000313" key="10">
    <source>
        <dbReference type="Proteomes" id="UP000236728"/>
    </source>
</evidence>
<feature type="chain" id="PRO_5009283555" evidence="7">
    <location>
        <begin position="35"/>
        <end position="1220"/>
    </location>
</feature>
<dbReference type="Gene3D" id="2.40.170.20">
    <property type="entry name" value="TonB-dependent receptor, beta-barrel domain"/>
    <property type="match status" value="1"/>
</dbReference>
<keyword evidence="5" id="KW-0472">Membrane</keyword>
<reference evidence="9 10" key="1">
    <citation type="submission" date="2016-10" db="EMBL/GenBank/DDBJ databases">
        <authorList>
            <person name="de Groot N.N."/>
        </authorList>
    </citation>
    <scope>NUCLEOTIDE SEQUENCE [LARGE SCALE GENOMIC DNA]</scope>
    <source>
        <strain evidence="9 10">DSM 22489</strain>
    </source>
</reference>
<sequence>MTRMSHRSTTTRSFRMLMLLASAILAFVLSPHPAAGQSSSSAVTGAVSDPTGAKVPAAKITLTNVDTNVVRVTSSNGAGDYNFVSVPPARYTLTIAAPTFQTEKIAPFPVGVDQTVNINASLKVGDTSQSVTVEAVGTQVESATSELGTIMSTTEVNDLPLNGRNFTVLLELTPGATPISVGQNNNPSNTADNNIGSGTNYIAPSLNGQTSRSTFYTLDGLNDTNNWYNTYAIPPIIDTILEFKISAHDSAQYGGVQGGVVNLATKSGTNTVHGSLWEFVRNNAFDSVPWVPPSTPSIYRVNQFGVQAGGPVVIPHLYNGRDKTFFEVAYEGFRRTQNSASNLLVPNAAEMAESSWGSGINLPYADFSSAQTGLVDSTTKNPCLSSATTVSAYSCQLFDPTGNNNANNSRPAYLGNQIPASELDPRAVAYINAIFPAPRVIPGYAITTYNEQVTTPSVENTYNYMIRIDEHIGTRDFIFARYNNWQEKNTSSTFPHLYSYGQLPAQQYGVSWLHVFSPSLSVQVQYGRTHVTSNSYAAFDSSAPFNAYQPNPSLAQNFIGNITLTPDVAVSGGTNGFGAGENSSPAPNEANIHEWLGSISKTIGRHVITAGGGWAEINYGETIRNDTVSFSGSQTANFSGNPINTTAGLGSAYKNQTGIGLASFLIDEPTSATKRNVLLTERPGGIGNIYVQDSWKILPRLTANIGIRYDRTVIPQYGTNASIGQQGSIETGDFDFNNGYYELMVAPPTCAVRQRAPCLPSSTLPANVVIAPHEKILHGSKTNLGPRFGLAYSVNPTLAIRGSFGIFFDNWAASIQLPQNFQGSWPDVGTLGVTGLNTNGSALYVSGQNPFAVGTSLAGLEPAASPFTSNVNYFVDPLIKNPYSEQYNLGIEQQFGHNTLLSLNYVGSESHRLDIGGYYNTGALSTTSFATRLAQDINQTTGVYTTGANATGQPFPYMQPNKWDRPGGNSTYNALQASLAHSTANGLTFHAAYTWSKVIDEADDGYFGVEGGVSEDPYNIRGSRGPAGFNIPHLLTVALTYAVPVGKNQSFSTGNRVADYILGNWEVGTIFIMRSGQNFNVTAAGDIGNTGNGNTYERAQYNGANLTPVGGRNRFQWFNTAALTTPAAGTLGNFGRNVLMAPTYYQADTSIFRNFPIWDNLKLSLRADAFNVLNHPVLASPGSATTTPTSVTNGIPSGFGVITGTANAQRILQFSGKILF</sequence>
<dbReference type="PANTHER" id="PTHR30069:SF46">
    <property type="entry name" value="OAR PROTEIN"/>
    <property type="match status" value="1"/>
</dbReference>
<keyword evidence="7" id="KW-0732">Signal</keyword>
<comment type="subcellular location">
    <subcellularLocation>
        <location evidence="1">Cell outer membrane</location>
        <topology evidence="1">Multi-pass membrane protein</topology>
    </subcellularLocation>
</comment>
<protein>
    <submittedName>
        <fullName evidence="9">Carboxypeptidase regulatory-like domain-containing protein</fullName>
    </submittedName>
</protein>
<evidence type="ECO:0000256" key="1">
    <source>
        <dbReference type="ARBA" id="ARBA00004571"/>
    </source>
</evidence>
<dbReference type="AlphaFoldDB" id="A0A1H5S1Z7"/>
<keyword evidence="6" id="KW-0998">Cell outer membrane</keyword>
<evidence type="ECO:0000256" key="5">
    <source>
        <dbReference type="ARBA" id="ARBA00023136"/>
    </source>
</evidence>
<keyword evidence="9" id="KW-0378">Hydrolase</keyword>
<keyword evidence="9" id="KW-0121">Carboxypeptidase</keyword>
<dbReference type="SUPFAM" id="SSF56935">
    <property type="entry name" value="Porins"/>
    <property type="match status" value="1"/>
</dbReference>
<dbReference type="Proteomes" id="UP000236728">
    <property type="component" value="Unassembled WGS sequence"/>
</dbReference>
<dbReference type="PANTHER" id="PTHR30069">
    <property type="entry name" value="TONB-DEPENDENT OUTER MEMBRANE RECEPTOR"/>
    <property type="match status" value="1"/>
</dbReference>
<dbReference type="GO" id="GO:0009279">
    <property type="term" value="C:cell outer membrane"/>
    <property type="evidence" value="ECO:0007669"/>
    <property type="project" value="UniProtKB-SubCell"/>
</dbReference>
<dbReference type="InterPro" id="IPR008969">
    <property type="entry name" value="CarboxyPept-like_regulatory"/>
</dbReference>
<dbReference type="Pfam" id="PF25183">
    <property type="entry name" value="OMP_b-brl_4"/>
    <property type="match status" value="1"/>
</dbReference>
<dbReference type="EMBL" id="FNVA01000001">
    <property type="protein sequence ID" value="SEF44609.1"/>
    <property type="molecule type" value="Genomic_DNA"/>
</dbReference>
<dbReference type="InterPro" id="IPR036942">
    <property type="entry name" value="Beta-barrel_TonB_sf"/>
</dbReference>
<dbReference type="GO" id="GO:0044718">
    <property type="term" value="P:siderophore transmembrane transport"/>
    <property type="evidence" value="ECO:0007669"/>
    <property type="project" value="TreeGrafter"/>
</dbReference>
<keyword evidence="2" id="KW-0813">Transport</keyword>
<dbReference type="GO" id="GO:0015344">
    <property type="term" value="F:siderophore uptake transmembrane transporter activity"/>
    <property type="evidence" value="ECO:0007669"/>
    <property type="project" value="TreeGrafter"/>
</dbReference>
<dbReference type="Gene3D" id="2.60.40.1120">
    <property type="entry name" value="Carboxypeptidase-like, regulatory domain"/>
    <property type="match status" value="1"/>
</dbReference>
<evidence type="ECO:0000259" key="8">
    <source>
        <dbReference type="Pfam" id="PF25183"/>
    </source>
</evidence>
<dbReference type="Pfam" id="PF13620">
    <property type="entry name" value="CarboxypepD_reg"/>
    <property type="match status" value="1"/>
</dbReference>
<dbReference type="InterPro" id="IPR039426">
    <property type="entry name" value="TonB-dep_rcpt-like"/>
</dbReference>
<feature type="signal peptide" evidence="7">
    <location>
        <begin position="1"/>
        <end position="34"/>
    </location>
</feature>
<dbReference type="SUPFAM" id="SSF49464">
    <property type="entry name" value="Carboxypeptidase regulatory domain-like"/>
    <property type="match status" value="1"/>
</dbReference>
<evidence type="ECO:0000256" key="7">
    <source>
        <dbReference type="SAM" id="SignalP"/>
    </source>
</evidence>